<gene>
    <name evidence="1" type="ORF">LCPAC403_03330</name>
</gene>
<organism evidence="1">
    <name type="scientific">Pithovirus LCPAC403</name>
    <dbReference type="NCBI Taxonomy" id="2506596"/>
    <lineage>
        <taxon>Viruses</taxon>
        <taxon>Pithoviruses</taxon>
    </lineage>
</organism>
<proteinExistence type="predicted"/>
<evidence type="ECO:0000313" key="1">
    <source>
        <dbReference type="EMBL" id="QBK93199.1"/>
    </source>
</evidence>
<sequence>MNIPIDDIINYLYQTRGCIIVLFDWIFIVGENVELPRSLYLYNSPEMDRPVRGTRERFKAKIWEINNSMVGKR</sequence>
<protein>
    <submittedName>
        <fullName evidence="1">Uncharacterized protein</fullName>
    </submittedName>
</protein>
<name>A0A481ZDS8_9VIRU</name>
<accession>A0A481ZDS8</accession>
<dbReference type="EMBL" id="MK500591">
    <property type="protein sequence ID" value="QBK93199.1"/>
    <property type="molecule type" value="Genomic_DNA"/>
</dbReference>
<reference evidence="1" key="1">
    <citation type="journal article" date="2019" name="MBio">
        <title>Virus Genomes from Deep Sea Sediments Expand the Ocean Megavirome and Support Independent Origins of Viral Gigantism.</title>
        <authorList>
            <person name="Backstrom D."/>
            <person name="Yutin N."/>
            <person name="Jorgensen S.L."/>
            <person name="Dharamshi J."/>
            <person name="Homa F."/>
            <person name="Zaremba-Niedwiedzka K."/>
            <person name="Spang A."/>
            <person name="Wolf Y.I."/>
            <person name="Koonin E.V."/>
            <person name="Ettema T.J."/>
        </authorList>
    </citation>
    <scope>NUCLEOTIDE SEQUENCE</scope>
</reference>